<dbReference type="PANTHER" id="PTHR43108:SF8">
    <property type="entry name" value="SD21168P"/>
    <property type="match status" value="1"/>
</dbReference>
<evidence type="ECO:0000259" key="1">
    <source>
        <dbReference type="Pfam" id="PF00884"/>
    </source>
</evidence>
<dbReference type="AlphaFoldDB" id="A0A383DNN8"/>
<evidence type="ECO:0000313" key="2">
    <source>
        <dbReference type="EMBL" id="SVE45929.1"/>
    </source>
</evidence>
<dbReference type="PANTHER" id="PTHR43108">
    <property type="entry name" value="N-ACETYLGLUCOSAMINE-6-SULFATASE FAMILY MEMBER"/>
    <property type="match status" value="1"/>
</dbReference>
<feature type="non-terminal residue" evidence="2">
    <location>
        <position position="235"/>
    </location>
</feature>
<dbReference type="InterPro" id="IPR017850">
    <property type="entry name" value="Alkaline_phosphatase_core_sf"/>
</dbReference>
<feature type="non-terminal residue" evidence="2">
    <location>
        <position position="1"/>
    </location>
</feature>
<accession>A0A383DNN8</accession>
<dbReference type="SUPFAM" id="SSF53649">
    <property type="entry name" value="Alkaline phosphatase-like"/>
    <property type="match status" value="1"/>
</dbReference>
<dbReference type="EMBL" id="UINC01218766">
    <property type="protein sequence ID" value="SVE45929.1"/>
    <property type="molecule type" value="Genomic_DNA"/>
</dbReference>
<protein>
    <recommendedName>
        <fullName evidence="1">Sulfatase N-terminal domain-containing protein</fullName>
    </recommendedName>
</protein>
<feature type="domain" description="Sulfatase N-terminal" evidence="1">
    <location>
        <begin position="1"/>
        <end position="160"/>
    </location>
</feature>
<proteinExistence type="predicted"/>
<dbReference type="InterPro" id="IPR000917">
    <property type="entry name" value="Sulfatase_N"/>
</dbReference>
<name>A0A383DNN8_9ZZZZ</name>
<sequence>LFVHYYDTHTHYIQPKEESLPFRVDTELRKRMDTLGLSKLEISDLSYSPILENGVPLNLALAINAYDNQIRRVDGLVGLLRSALEKTGRFDHTLVIITSDHGEGLGQHDYYEHHLNLYEEQLRIPLIIRPPASTPLPPQRVNRIASLVDIAPSVLDWTGVPTQVAFQGQSLRPGDAKSPEPETRWLVACRPAFGKDLRKKRGEKFSAQNALCATRGEKPIKYLVHGDGREELYDL</sequence>
<organism evidence="2">
    <name type="scientific">marine metagenome</name>
    <dbReference type="NCBI Taxonomy" id="408172"/>
    <lineage>
        <taxon>unclassified sequences</taxon>
        <taxon>metagenomes</taxon>
        <taxon>ecological metagenomes</taxon>
    </lineage>
</organism>
<dbReference type="Pfam" id="PF00884">
    <property type="entry name" value="Sulfatase"/>
    <property type="match status" value="1"/>
</dbReference>
<gene>
    <name evidence="2" type="ORF">METZ01_LOCUS498783</name>
</gene>
<dbReference type="Gene3D" id="3.40.720.10">
    <property type="entry name" value="Alkaline Phosphatase, subunit A"/>
    <property type="match status" value="1"/>
</dbReference>
<reference evidence="2" key="1">
    <citation type="submission" date="2018-05" db="EMBL/GenBank/DDBJ databases">
        <authorList>
            <person name="Lanie J.A."/>
            <person name="Ng W.-L."/>
            <person name="Kazmierczak K.M."/>
            <person name="Andrzejewski T.M."/>
            <person name="Davidsen T.M."/>
            <person name="Wayne K.J."/>
            <person name="Tettelin H."/>
            <person name="Glass J.I."/>
            <person name="Rusch D."/>
            <person name="Podicherti R."/>
            <person name="Tsui H.-C.T."/>
            <person name="Winkler M.E."/>
        </authorList>
    </citation>
    <scope>NUCLEOTIDE SEQUENCE</scope>
</reference>